<organism evidence="1 2">
    <name type="scientific">Armillaria gallica</name>
    <name type="common">Bulbous honey fungus</name>
    <name type="synonym">Armillaria bulbosa</name>
    <dbReference type="NCBI Taxonomy" id="47427"/>
    <lineage>
        <taxon>Eukaryota</taxon>
        <taxon>Fungi</taxon>
        <taxon>Dikarya</taxon>
        <taxon>Basidiomycota</taxon>
        <taxon>Agaricomycotina</taxon>
        <taxon>Agaricomycetes</taxon>
        <taxon>Agaricomycetidae</taxon>
        <taxon>Agaricales</taxon>
        <taxon>Marasmiineae</taxon>
        <taxon>Physalacriaceae</taxon>
        <taxon>Armillaria</taxon>
    </lineage>
</organism>
<gene>
    <name evidence="1" type="ORF">ARMGADRAFT_1037294</name>
</gene>
<dbReference type="InParanoid" id="A0A2H3D523"/>
<proteinExistence type="predicted"/>
<name>A0A2H3D523_ARMGA</name>
<evidence type="ECO:0000313" key="1">
    <source>
        <dbReference type="EMBL" id="PBK84157.1"/>
    </source>
</evidence>
<dbReference type="AlphaFoldDB" id="A0A2H3D523"/>
<keyword evidence="2" id="KW-1185">Reference proteome</keyword>
<sequence length="275" mass="29750">MSVLQSARCFASSRPVVIYNPSGLMSLQRRNLYGTDIFGIAGDMNVLIVEDDGSLRSAELLHPFSCLQISKSHPKYRKEDPERDVLLAIDDTIVPETAIGPKQFSALGGCSEGNNARFEILGDRFASNEDKVEEPAQEPRLGSGLPDVIWETRVLETGNLSIPQIQKPRVDVGPVFSSLGSSPSPPSARQLPSFSSILTEVCFIKNGSGSVRHVGLVAECVTGALVRGVGVGRCGDLVISQYAAQGRSAWWILARTPDDSDCVLAPRDQYHALIR</sequence>
<protein>
    <submittedName>
        <fullName evidence="1">Uncharacterized protein</fullName>
    </submittedName>
</protein>
<dbReference type="Proteomes" id="UP000217790">
    <property type="component" value="Unassembled WGS sequence"/>
</dbReference>
<accession>A0A2H3D523</accession>
<dbReference type="OrthoDB" id="10494056at2759"/>
<dbReference type="EMBL" id="KZ293700">
    <property type="protein sequence ID" value="PBK84157.1"/>
    <property type="molecule type" value="Genomic_DNA"/>
</dbReference>
<evidence type="ECO:0000313" key="2">
    <source>
        <dbReference type="Proteomes" id="UP000217790"/>
    </source>
</evidence>
<reference evidence="2" key="1">
    <citation type="journal article" date="2017" name="Nat. Ecol. Evol.">
        <title>Genome expansion and lineage-specific genetic innovations in the forest pathogenic fungi Armillaria.</title>
        <authorList>
            <person name="Sipos G."/>
            <person name="Prasanna A.N."/>
            <person name="Walter M.C."/>
            <person name="O'Connor E."/>
            <person name="Balint B."/>
            <person name="Krizsan K."/>
            <person name="Kiss B."/>
            <person name="Hess J."/>
            <person name="Varga T."/>
            <person name="Slot J."/>
            <person name="Riley R."/>
            <person name="Boka B."/>
            <person name="Rigling D."/>
            <person name="Barry K."/>
            <person name="Lee J."/>
            <person name="Mihaltcheva S."/>
            <person name="LaButti K."/>
            <person name="Lipzen A."/>
            <person name="Waldron R."/>
            <person name="Moloney N.M."/>
            <person name="Sperisen C."/>
            <person name="Kredics L."/>
            <person name="Vagvoelgyi C."/>
            <person name="Patrignani A."/>
            <person name="Fitzpatrick D."/>
            <person name="Nagy I."/>
            <person name="Doyle S."/>
            <person name="Anderson J.B."/>
            <person name="Grigoriev I.V."/>
            <person name="Gueldener U."/>
            <person name="Muensterkoetter M."/>
            <person name="Nagy L.G."/>
        </authorList>
    </citation>
    <scope>NUCLEOTIDE SEQUENCE [LARGE SCALE GENOMIC DNA]</scope>
    <source>
        <strain evidence="2">Ar21-2</strain>
    </source>
</reference>